<protein>
    <submittedName>
        <fullName evidence="2">Str. FM013</fullName>
    </submittedName>
</protein>
<evidence type="ECO:0000313" key="2">
    <source>
        <dbReference type="EMBL" id="CRL31026.1"/>
    </source>
</evidence>
<dbReference type="AlphaFoldDB" id="A0A0G4PXX4"/>
<sequence length="55" mass="6212">MFAHEDKKLATQDLDTPEAGPCETFRFTTHDLARNHLHSGDSPLRLGTSEFRAEI</sequence>
<dbReference type="Proteomes" id="UP000053732">
    <property type="component" value="Unassembled WGS sequence"/>
</dbReference>
<reference evidence="2 3" key="1">
    <citation type="journal article" date="2014" name="Nat. Commun.">
        <title>Multiple recent horizontal transfers of a large genomic region in cheese making fungi.</title>
        <authorList>
            <person name="Cheeseman K."/>
            <person name="Ropars J."/>
            <person name="Renault P."/>
            <person name="Dupont J."/>
            <person name="Gouzy J."/>
            <person name="Branca A."/>
            <person name="Abraham A.L."/>
            <person name="Ceppi M."/>
            <person name="Conseiller E."/>
            <person name="Debuchy R."/>
            <person name="Malagnac F."/>
            <person name="Goarin A."/>
            <person name="Silar P."/>
            <person name="Lacoste S."/>
            <person name="Sallet E."/>
            <person name="Bensimon A."/>
            <person name="Giraud T."/>
            <person name="Brygoo Y."/>
        </authorList>
    </citation>
    <scope>NUCLEOTIDE SEQUENCE [LARGE SCALE GENOMIC DNA]</scope>
    <source>
        <strain evidence="3">FM 013</strain>
    </source>
</reference>
<proteinExistence type="predicted"/>
<evidence type="ECO:0000256" key="1">
    <source>
        <dbReference type="SAM" id="MobiDB-lite"/>
    </source>
</evidence>
<feature type="compositionally biased region" description="Basic and acidic residues" evidence="1">
    <location>
        <begin position="1"/>
        <end position="10"/>
    </location>
</feature>
<feature type="region of interest" description="Disordered" evidence="1">
    <location>
        <begin position="1"/>
        <end position="21"/>
    </location>
</feature>
<feature type="region of interest" description="Disordered" evidence="1">
    <location>
        <begin position="36"/>
        <end position="55"/>
    </location>
</feature>
<name>A0A0G4PXX4_PENC3</name>
<organism evidence="2 3">
    <name type="scientific">Penicillium camemberti (strain FM 013)</name>
    <dbReference type="NCBI Taxonomy" id="1429867"/>
    <lineage>
        <taxon>Eukaryota</taxon>
        <taxon>Fungi</taxon>
        <taxon>Dikarya</taxon>
        <taxon>Ascomycota</taxon>
        <taxon>Pezizomycotina</taxon>
        <taxon>Eurotiomycetes</taxon>
        <taxon>Eurotiomycetidae</taxon>
        <taxon>Eurotiales</taxon>
        <taxon>Aspergillaceae</taxon>
        <taxon>Penicillium</taxon>
    </lineage>
</organism>
<dbReference type="EMBL" id="HG793201">
    <property type="protein sequence ID" value="CRL31026.1"/>
    <property type="molecule type" value="Genomic_DNA"/>
</dbReference>
<accession>A0A0G4PXX4</accession>
<gene>
    <name evidence="2" type="ORF">PCAMFM013_S068g000012</name>
</gene>
<evidence type="ECO:0000313" key="3">
    <source>
        <dbReference type="Proteomes" id="UP000053732"/>
    </source>
</evidence>
<keyword evidence="3" id="KW-1185">Reference proteome</keyword>